<accession>A0A1I2NLQ4</accession>
<dbReference type="RefSeq" id="WP_092889929.1">
    <property type="nucleotide sequence ID" value="NZ_FOOQ01000001.1"/>
</dbReference>
<keyword evidence="3" id="KW-1185">Reference proteome</keyword>
<dbReference type="Pfam" id="PF24035">
    <property type="entry name" value="DUF7344"/>
    <property type="match status" value="1"/>
</dbReference>
<dbReference type="Proteomes" id="UP000198876">
    <property type="component" value="Unassembled WGS sequence"/>
</dbReference>
<dbReference type="AlphaFoldDB" id="A0A1I2NLQ4"/>
<dbReference type="EMBL" id="FOOQ01000001">
    <property type="protein sequence ID" value="SFG04824.1"/>
    <property type="molecule type" value="Genomic_DNA"/>
</dbReference>
<dbReference type="InterPro" id="IPR055768">
    <property type="entry name" value="DUF7344"/>
</dbReference>
<proteinExistence type="predicted"/>
<dbReference type="OrthoDB" id="290356at2157"/>
<evidence type="ECO:0000313" key="3">
    <source>
        <dbReference type="Proteomes" id="UP000198876"/>
    </source>
</evidence>
<gene>
    <name evidence="2" type="ORF">SAMN04488063_1256</name>
</gene>
<reference evidence="3" key="1">
    <citation type="submission" date="2016-10" db="EMBL/GenBank/DDBJ databases">
        <authorList>
            <person name="Varghese N."/>
            <person name="Submissions S."/>
        </authorList>
    </citation>
    <scope>NUCLEOTIDE SEQUENCE [LARGE SCALE GENOMIC DNA]</scope>
    <source>
        <strain evidence="3">CGMCC 1.7739</strain>
    </source>
</reference>
<name>A0A1I2NLQ4_9EURY</name>
<evidence type="ECO:0000259" key="1">
    <source>
        <dbReference type="Pfam" id="PF24035"/>
    </source>
</evidence>
<evidence type="ECO:0000313" key="2">
    <source>
        <dbReference type="EMBL" id="SFG04824.1"/>
    </source>
</evidence>
<organism evidence="2 3">
    <name type="scientific">Halopelagius inordinatus</name>
    <dbReference type="NCBI Taxonomy" id="553467"/>
    <lineage>
        <taxon>Archaea</taxon>
        <taxon>Methanobacteriati</taxon>
        <taxon>Methanobacteriota</taxon>
        <taxon>Stenosarchaea group</taxon>
        <taxon>Halobacteria</taxon>
        <taxon>Halobacteriales</taxon>
        <taxon>Haloferacaceae</taxon>
    </lineage>
</organism>
<feature type="domain" description="DUF7344" evidence="1">
    <location>
        <begin position="21"/>
        <end position="98"/>
    </location>
</feature>
<protein>
    <recommendedName>
        <fullName evidence="1">DUF7344 domain-containing protein</fullName>
    </recommendedName>
</protein>
<sequence>MSGAHRLTRATLEPLTLDQKFTLLADRRRRTLVFVLGEVADPVSIGGLGERLVAREEPESALDQSALDDVELELHHVHVPKLAAHDVLEYDAESGVVSRGPRFERVHSWLESVDER</sequence>